<dbReference type="AlphaFoldDB" id="A0AAV2DLZ9"/>
<reference evidence="2 3" key="1">
    <citation type="submission" date="2024-04" db="EMBL/GenBank/DDBJ databases">
        <authorList>
            <person name="Fracassetti M."/>
        </authorList>
    </citation>
    <scope>NUCLEOTIDE SEQUENCE [LARGE SCALE GENOMIC DNA]</scope>
</reference>
<sequence>MPAVTSPLAGGGHDVTMQEESVTGQRRPPIGHRTLKGNVKLNNPKRERSQLWRFRVNLACRLDSRGSRALKDNGATRQRMQEPRLGARERGQHVDSSVTRSAQRCGILRTQIQRTYLQGCGRMG</sequence>
<dbReference type="EMBL" id="OZ034816">
    <property type="protein sequence ID" value="CAL1375008.1"/>
    <property type="molecule type" value="Genomic_DNA"/>
</dbReference>
<accession>A0AAV2DLZ9</accession>
<dbReference type="Proteomes" id="UP001497516">
    <property type="component" value="Chromosome 3"/>
</dbReference>
<keyword evidence="3" id="KW-1185">Reference proteome</keyword>
<evidence type="ECO:0000313" key="2">
    <source>
        <dbReference type="EMBL" id="CAL1375008.1"/>
    </source>
</evidence>
<feature type="region of interest" description="Disordered" evidence="1">
    <location>
        <begin position="1"/>
        <end position="38"/>
    </location>
</feature>
<evidence type="ECO:0000313" key="3">
    <source>
        <dbReference type="Proteomes" id="UP001497516"/>
    </source>
</evidence>
<evidence type="ECO:0000256" key="1">
    <source>
        <dbReference type="SAM" id="MobiDB-lite"/>
    </source>
</evidence>
<organism evidence="2 3">
    <name type="scientific">Linum trigynum</name>
    <dbReference type="NCBI Taxonomy" id="586398"/>
    <lineage>
        <taxon>Eukaryota</taxon>
        <taxon>Viridiplantae</taxon>
        <taxon>Streptophyta</taxon>
        <taxon>Embryophyta</taxon>
        <taxon>Tracheophyta</taxon>
        <taxon>Spermatophyta</taxon>
        <taxon>Magnoliopsida</taxon>
        <taxon>eudicotyledons</taxon>
        <taxon>Gunneridae</taxon>
        <taxon>Pentapetalae</taxon>
        <taxon>rosids</taxon>
        <taxon>fabids</taxon>
        <taxon>Malpighiales</taxon>
        <taxon>Linaceae</taxon>
        <taxon>Linum</taxon>
    </lineage>
</organism>
<feature type="compositionally biased region" description="Basic and acidic residues" evidence="1">
    <location>
        <begin position="79"/>
        <end position="93"/>
    </location>
</feature>
<gene>
    <name evidence="2" type="ORF">LTRI10_LOCUS16835</name>
</gene>
<proteinExistence type="predicted"/>
<protein>
    <submittedName>
        <fullName evidence="2">Uncharacterized protein</fullName>
    </submittedName>
</protein>
<name>A0AAV2DLZ9_9ROSI</name>
<feature type="region of interest" description="Disordered" evidence="1">
    <location>
        <begin position="69"/>
        <end position="98"/>
    </location>
</feature>